<evidence type="ECO:0000256" key="3">
    <source>
        <dbReference type="ARBA" id="ARBA00023125"/>
    </source>
</evidence>
<sequence>MDKLQRNERVSALIKILCDSPGKIFTLGYFAEMFGSAKSTISEDIDIAGNTLKRFELGNIETIPGAAGGVRLMPFLGRGRVHEVLHSLCGELSKSERILPGDYIYMLDIICDPERISKIARIFAGHFFSQGVDYVVTVETKGIPLAFETAKHLNVPLVIVRHYNEATDGSSVNINYVSGSSKKIQTMVLSLKALRRKSRLLFIDDFMKGGGTAKGILELAKEFDCEVAGIGVLIETARPQKKLVDNYFSLLTLNEVNEAKDLIDIKPSISWV</sequence>
<dbReference type="InterPro" id="IPR000836">
    <property type="entry name" value="PRTase_dom"/>
</dbReference>
<evidence type="ECO:0000256" key="2">
    <source>
        <dbReference type="ARBA" id="ARBA00023015"/>
    </source>
</evidence>
<evidence type="ECO:0000256" key="5">
    <source>
        <dbReference type="ARBA" id="ARBA00049656"/>
    </source>
</evidence>
<dbReference type="InterPro" id="IPR029057">
    <property type="entry name" value="PRTase-like"/>
</dbReference>
<protein>
    <submittedName>
        <fullName evidence="8">Purine operon repressor PurR</fullName>
    </submittedName>
</protein>
<dbReference type="CDD" id="cd06223">
    <property type="entry name" value="PRTases_typeI"/>
    <property type="match status" value="1"/>
</dbReference>
<dbReference type="Gene3D" id="3.40.50.2020">
    <property type="match status" value="1"/>
</dbReference>
<dbReference type="Gene3D" id="1.10.10.10">
    <property type="entry name" value="Winged helix-like DNA-binding domain superfamily/Winged helix DNA-binding domain"/>
    <property type="match status" value="1"/>
</dbReference>
<dbReference type="RefSeq" id="WP_114296962.1">
    <property type="nucleotide sequence ID" value="NZ_QPJT01000005.1"/>
</dbReference>
<gene>
    <name evidence="8" type="ORF">DFR58_105184</name>
</gene>
<comment type="similarity">
    <text evidence="5">Belongs to the purine/pyrimidine phosphoribosyltransferase family. PurR subfamily.</text>
</comment>
<dbReference type="SUPFAM" id="SSF53271">
    <property type="entry name" value="PRTase-like"/>
    <property type="match status" value="1"/>
</dbReference>
<comment type="caution">
    <text evidence="8">The sequence shown here is derived from an EMBL/GenBank/DDBJ whole genome shotgun (WGS) entry which is preliminary data.</text>
</comment>
<accession>A0A369BA70</accession>
<dbReference type="InterPro" id="IPR015265">
    <property type="entry name" value="PuR_N"/>
</dbReference>
<dbReference type="InterPro" id="IPR050118">
    <property type="entry name" value="Pur/Pyrimidine_PRTase"/>
</dbReference>
<dbReference type="OrthoDB" id="4213751at2"/>
<comment type="subunit">
    <text evidence="1">Homodimer.</text>
</comment>
<keyword evidence="4" id="KW-0804">Transcription</keyword>
<dbReference type="InterPro" id="IPR036388">
    <property type="entry name" value="WH-like_DNA-bd_sf"/>
</dbReference>
<dbReference type="InterPro" id="IPR010078">
    <property type="entry name" value="PurR_Bsub"/>
</dbReference>
<dbReference type="GO" id="GO:0045892">
    <property type="term" value="P:negative regulation of DNA-templated transcription"/>
    <property type="evidence" value="ECO:0007669"/>
    <property type="project" value="InterPro"/>
</dbReference>
<dbReference type="Proteomes" id="UP000253034">
    <property type="component" value="Unassembled WGS sequence"/>
</dbReference>
<dbReference type="GO" id="GO:0045982">
    <property type="term" value="P:negative regulation of purine nucleobase metabolic process"/>
    <property type="evidence" value="ECO:0007669"/>
    <property type="project" value="InterPro"/>
</dbReference>
<dbReference type="Pfam" id="PF09182">
    <property type="entry name" value="PuR_N"/>
    <property type="match status" value="1"/>
</dbReference>
<keyword evidence="2" id="KW-0805">Transcription regulation</keyword>
<organism evidence="8 9">
    <name type="scientific">Anaerobacterium chartisolvens</name>
    <dbReference type="NCBI Taxonomy" id="1297424"/>
    <lineage>
        <taxon>Bacteria</taxon>
        <taxon>Bacillati</taxon>
        <taxon>Bacillota</taxon>
        <taxon>Clostridia</taxon>
        <taxon>Eubacteriales</taxon>
        <taxon>Oscillospiraceae</taxon>
        <taxon>Anaerobacterium</taxon>
    </lineage>
</organism>
<evidence type="ECO:0000256" key="1">
    <source>
        <dbReference type="ARBA" id="ARBA00011738"/>
    </source>
</evidence>
<dbReference type="SUPFAM" id="SSF46785">
    <property type="entry name" value="Winged helix' DNA-binding domain"/>
    <property type="match status" value="1"/>
</dbReference>
<feature type="domain" description="Phosphoribosyltransferase" evidence="6">
    <location>
        <begin position="113"/>
        <end position="254"/>
    </location>
</feature>
<keyword evidence="3" id="KW-0238">DNA-binding</keyword>
<evidence type="ECO:0000313" key="9">
    <source>
        <dbReference type="Proteomes" id="UP000253034"/>
    </source>
</evidence>
<dbReference type="AlphaFoldDB" id="A0A369BA70"/>
<dbReference type="Pfam" id="PF00156">
    <property type="entry name" value="Pribosyltran"/>
    <property type="match status" value="1"/>
</dbReference>
<evidence type="ECO:0000259" key="6">
    <source>
        <dbReference type="Pfam" id="PF00156"/>
    </source>
</evidence>
<dbReference type="EMBL" id="QPJT01000005">
    <property type="protein sequence ID" value="RCX18420.1"/>
    <property type="molecule type" value="Genomic_DNA"/>
</dbReference>
<dbReference type="InterPro" id="IPR036390">
    <property type="entry name" value="WH_DNA-bd_sf"/>
</dbReference>
<name>A0A369BA70_9FIRM</name>
<dbReference type="PANTHER" id="PTHR43864">
    <property type="entry name" value="HYPOXANTHINE/GUANINE PHOSPHORIBOSYLTRANSFERASE"/>
    <property type="match status" value="1"/>
</dbReference>
<proteinExistence type="inferred from homology"/>
<evidence type="ECO:0000259" key="7">
    <source>
        <dbReference type="Pfam" id="PF09182"/>
    </source>
</evidence>
<dbReference type="PANTHER" id="PTHR43864:SF2">
    <property type="entry name" value="PUR OPERON REPRESSOR"/>
    <property type="match status" value="1"/>
</dbReference>
<evidence type="ECO:0000313" key="8">
    <source>
        <dbReference type="EMBL" id="RCX18420.1"/>
    </source>
</evidence>
<reference evidence="8 9" key="1">
    <citation type="submission" date="2018-07" db="EMBL/GenBank/DDBJ databases">
        <title>Genomic Encyclopedia of Type Strains, Phase IV (KMG-IV): sequencing the most valuable type-strain genomes for metagenomic binning, comparative biology and taxonomic classification.</title>
        <authorList>
            <person name="Goeker M."/>
        </authorList>
    </citation>
    <scope>NUCLEOTIDE SEQUENCE [LARGE SCALE GENOMIC DNA]</scope>
    <source>
        <strain evidence="8 9">DSM 27016</strain>
    </source>
</reference>
<keyword evidence="9" id="KW-1185">Reference proteome</keyword>
<evidence type="ECO:0000256" key="4">
    <source>
        <dbReference type="ARBA" id="ARBA00023163"/>
    </source>
</evidence>
<feature type="domain" description="Bacterial purine repressor N-terminal" evidence="7">
    <location>
        <begin position="5"/>
        <end position="74"/>
    </location>
</feature>
<dbReference type="GO" id="GO:0003677">
    <property type="term" value="F:DNA binding"/>
    <property type="evidence" value="ECO:0007669"/>
    <property type="project" value="UniProtKB-KW"/>
</dbReference>
<dbReference type="NCBIfam" id="TIGR01743">
    <property type="entry name" value="purR_Bsub"/>
    <property type="match status" value="1"/>
</dbReference>